<dbReference type="InterPro" id="IPR004670">
    <property type="entry name" value="NhaA"/>
</dbReference>
<feature type="transmembrane region" description="Helical" evidence="7">
    <location>
        <begin position="181"/>
        <end position="205"/>
    </location>
</feature>
<feature type="transmembrane region" description="Helical" evidence="7">
    <location>
        <begin position="83"/>
        <end position="104"/>
    </location>
</feature>
<evidence type="ECO:0000256" key="3">
    <source>
        <dbReference type="ARBA" id="ARBA00022519"/>
    </source>
</evidence>
<keyword evidence="4 7" id="KW-0812">Transmembrane</keyword>
<feature type="transmembrane region" description="Helical" evidence="7">
    <location>
        <begin position="125"/>
        <end position="144"/>
    </location>
</feature>
<dbReference type="Gene3D" id="1.20.1530.10">
    <property type="entry name" value="Na+/H+ antiporter like domain"/>
    <property type="match status" value="1"/>
</dbReference>
<evidence type="ECO:0000256" key="2">
    <source>
        <dbReference type="ARBA" id="ARBA00022475"/>
    </source>
</evidence>
<keyword evidence="3" id="KW-0997">Cell inner membrane</keyword>
<proteinExistence type="inferred from homology"/>
<gene>
    <name evidence="8" type="primary">nhaA_1</name>
    <name evidence="7" type="synonym">nhaA</name>
    <name evidence="8" type="ORF">NCTC12410_00628</name>
</gene>
<dbReference type="GO" id="GO:0006885">
    <property type="term" value="P:regulation of pH"/>
    <property type="evidence" value="ECO:0007669"/>
    <property type="project" value="UniProtKB-UniRule"/>
</dbReference>
<keyword evidence="7" id="KW-0813">Transport</keyword>
<evidence type="ECO:0000313" key="9">
    <source>
        <dbReference type="Proteomes" id="UP000254841"/>
    </source>
</evidence>
<dbReference type="Proteomes" id="UP000254841">
    <property type="component" value="Unassembled WGS sequence"/>
</dbReference>
<dbReference type="GO" id="GO:0005886">
    <property type="term" value="C:plasma membrane"/>
    <property type="evidence" value="ECO:0007669"/>
    <property type="project" value="UniProtKB-SubCell"/>
</dbReference>
<feature type="transmembrane region" description="Helical" evidence="7">
    <location>
        <begin position="156"/>
        <end position="174"/>
    </location>
</feature>
<sequence length="471" mass="50805">MQPTERNLEKLGLRDVFVNFLKSEAFGGVFLFFAAVLAMIMANSPLSEAYFNFWHMKLGVEIQGLMHPFPFLAHLGAQGEDGSIFIGFSMHHWISDVLMALFFLMVGLEIKREVLFGELASVKKALFPALAAVGGMLIPGAIYFGLNAGTPSAHGFGIPMATDIAFALGVIMLLKSRVPMALKVFLVTLAVVDDLGAIVVIALFYTSTLNYAYLGLAAVLICVLIALNKCGVRALAPYLCVGVVLWFAVHNSGIHATISAVALAFCIPVRPKFDLQDFTPYVGTMVDNFVRSKSDEQVFLNESQVRSLRDMRETIAQVQSPLGRLERALHPWSAYCIMPLFGFANAGVRLDDGIDFSALLSVDHIFLGVVLGLLIGKPLGIFLITFLCEKLGIASRPSGITWGEILGAGMLAGIGFTMSIFVSELAFKGVENAEQAAEISKIAILSGSLMSGIIGAAFLLLVAKIKDKVNK</sequence>
<feature type="transmembrane region" description="Helical" evidence="7">
    <location>
        <begin position="442"/>
        <end position="463"/>
    </location>
</feature>
<evidence type="ECO:0000256" key="7">
    <source>
        <dbReference type="HAMAP-Rule" id="MF_01844"/>
    </source>
</evidence>
<dbReference type="Pfam" id="PF06965">
    <property type="entry name" value="Na_H_antiport_1"/>
    <property type="match status" value="1"/>
</dbReference>
<dbReference type="OrthoDB" id="9808135at2"/>
<feature type="transmembrane region" description="Helical" evidence="7">
    <location>
        <begin position="25"/>
        <end position="46"/>
    </location>
</feature>
<evidence type="ECO:0000256" key="6">
    <source>
        <dbReference type="ARBA" id="ARBA00023136"/>
    </source>
</evidence>
<evidence type="ECO:0000256" key="5">
    <source>
        <dbReference type="ARBA" id="ARBA00022989"/>
    </source>
</evidence>
<keyword evidence="7" id="KW-0406">Ion transport</keyword>
<evidence type="ECO:0000256" key="4">
    <source>
        <dbReference type="ARBA" id="ARBA00022692"/>
    </source>
</evidence>
<dbReference type="EMBL" id="UGHV01000001">
    <property type="protein sequence ID" value="STO96811.1"/>
    <property type="molecule type" value="Genomic_DNA"/>
</dbReference>
<evidence type="ECO:0000256" key="1">
    <source>
        <dbReference type="ARBA" id="ARBA00004429"/>
    </source>
</evidence>
<dbReference type="AlphaFoldDB" id="A0A377J2V4"/>
<keyword evidence="7" id="KW-0915">Sodium</keyword>
<name>A0A377J2V4_9HELI</name>
<feature type="transmembrane region" description="Helical" evidence="7">
    <location>
        <begin position="239"/>
        <end position="265"/>
    </location>
</feature>
<dbReference type="HAMAP" id="MF_01844">
    <property type="entry name" value="NhaA"/>
    <property type="match status" value="1"/>
</dbReference>
<dbReference type="InterPro" id="IPR023171">
    <property type="entry name" value="Na/H_antiporter_dom_sf"/>
</dbReference>
<keyword evidence="5 7" id="KW-1133">Transmembrane helix</keyword>
<feature type="transmembrane region" description="Helical" evidence="7">
    <location>
        <begin position="400"/>
        <end position="422"/>
    </location>
</feature>
<comment type="subcellular location">
    <subcellularLocation>
        <location evidence="1">Cell inner membrane</location>
        <topology evidence="1">Multi-pass membrane protein</topology>
    </subcellularLocation>
    <subcellularLocation>
        <location evidence="7">Cell membrane</location>
        <topology evidence="7">Multi-pass membrane protein</topology>
    </subcellularLocation>
</comment>
<dbReference type="PANTHER" id="PTHR30341:SF0">
    <property type="entry name" value="NA(+)_H(+) ANTIPORTER NHAA"/>
    <property type="match status" value="1"/>
</dbReference>
<evidence type="ECO:0000313" key="8">
    <source>
        <dbReference type="EMBL" id="STO96811.1"/>
    </source>
</evidence>
<feature type="transmembrane region" description="Helical" evidence="7">
    <location>
        <begin position="365"/>
        <end position="388"/>
    </location>
</feature>
<comment type="function">
    <text evidence="7">Na(+)/H(+) antiporter that extrudes sodium in exchange for external protons.</text>
</comment>
<keyword evidence="2 7" id="KW-1003">Cell membrane</keyword>
<protein>
    <recommendedName>
        <fullName evidence="7">Na(+)/H(+) antiporter NhaA</fullName>
    </recommendedName>
    <alternativeName>
        <fullName evidence="7">Sodium/proton antiporter NhaA</fullName>
    </alternativeName>
</protein>
<organism evidence="8 9">
    <name type="scientific">Helicobacter canis</name>
    <dbReference type="NCBI Taxonomy" id="29419"/>
    <lineage>
        <taxon>Bacteria</taxon>
        <taxon>Pseudomonadati</taxon>
        <taxon>Campylobacterota</taxon>
        <taxon>Epsilonproteobacteria</taxon>
        <taxon>Campylobacterales</taxon>
        <taxon>Helicobacteraceae</taxon>
        <taxon>Helicobacter</taxon>
    </lineage>
</organism>
<reference evidence="8 9" key="1">
    <citation type="submission" date="2018-06" db="EMBL/GenBank/DDBJ databases">
        <authorList>
            <consortium name="Pathogen Informatics"/>
            <person name="Doyle S."/>
        </authorList>
    </citation>
    <scope>NUCLEOTIDE SEQUENCE [LARGE SCALE GENOMIC DNA]</scope>
    <source>
        <strain evidence="8 9">NCTC12410</strain>
    </source>
</reference>
<comment type="similarity">
    <text evidence="7">Belongs to the NhaA Na(+)/H(+) (TC 2.A.33) antiporter family.</text>
</comment>
<comment type="catalytic activity">
    <reaction evidence="7">
        <text>Na(+)(in) + 2 H(+)(out) = Na(+)(out) + 2 H(+)(in)</text>
        <dbReference type="Rhea" id="RHEA:29251"/>
        <dbReference type="ChEBI" id="CHEBI:15378"/>
        <dbReference type="ChEBI" id="CHEBI:29101"/>
    </reaction>
</comment>
<dbReference type="RefSeq" id="WP_115011115.1">
    <property type="nucleotide sequence ID" value="NZ_UGHV01000001.1"/>
</dbReference>
<dbReference type="NCBIfam" id="TIGR00773">
    <property type="entry name" value="NhaA"/>
    <property type="match status" value="1"/>
</dbReference>
<keyword evidence="7" id="KW-0739">Sodium transport</keyword>
<keyword evidence="6 7" id="KW-0472">Membrane</keyword>
<feature type="transmembrane region" description="Helical" evidence="7">
    <location>
        <begin position="211"/>
        <end position="227"/>
    </location>
</feature>
<keyword evidence="7" id="KW-0050">Antiport</keyword>
<accession>A0A377J2V4</accession>
<dbReference type="GO" id="GO:0015385">
    <property type="term" value="F:sodium:proton antiporter activity"/>
    <property type="evidence" value="ECO:0007669"/>
    <property type="project" value="UniProtKB-UniRule"/>
</dbReference>
<dbReference type="PANTHER" id="PTHR30341">
    <property type="entry name" value="SODIUM ION/PROTON ANTIPORTER NHAA-RELATED"/>
    <property type="match status" value="1"/>
</dbReference>